<protein>
    <submittedName>
        <fullName evidence="1">Uncharacterized protein</fullName>
    </submittedName>
</protein>
<dbReference type="Proteomes" id="UP000239757">
    <property type="component" value="Unassembled WGS sequence"/>
</dbReference>
<accession>A0A2P5WBW9</accession>
<gene>
    <name evidence="1" type="ORF">GOBAR_AA32093</name>
</gene>
<dbReference type="AlphaFoldDB" id="A0A2P5WBW9"/>
<name>A0A2P5WBW9_GOSBA</name>
<evidence type="ECO:0000313" key="1">
    <source>
        <dbReference type="EMBL" id="PPR88580.1"/>
    </source>
</evidence>
<dbReference type="EMBL" id="KZ668227">
    <property type="protein sequence ID" value="PPR88580.1"/>
    <property type="molecule type" value="Genomic_DNA"/>
</dbReference>
<evidence type="ECO:0000313" key="2">
    <source>
        <dbReference type="Proteomes" id="UP000239757"/>
    </source>
</evidence>
<sequence>MFRPLTGEWIRPLQIPYPHNVSRVTLNGNSLPYRVAGHFMVPTLLHQRGPKISFGARPSRTSDAPRCRCCPMLRHIEGAGGARWPRTTRWHTARPGAKGAGGSSCKRGGTGTIHSLLGRIPNMHATVSEFYLWDGSFIIGYRTSNSIRILAFGIGEGLVAPFCISRDGSLDHRRDGSSEHLREPNQWWGAPTCGHAMGVGSALDNP</sequence>
<proteinExistence type="predicted"/>
<organism evidence="1 2">
    <name type="scientific">Gossypium barbadense</name>
    <name type="common">Sea Island cotton</name>
    <name type="synonym">Hibiscus barbadensis</name>
    <dbReference type="NCBI Taxonomy" id="3634"/>
    <lineage>
        <taxon>Eukaryota</taxon>
        <taxon>Viridiplantae</taxon>
        <taxon>Streptophyta</taxon>
        <taxon>Embryophyta</taxon>
        <taxon>Tracheophyta</taxon>
        <taxon>Spermatophyta</taxon>
        <taxon>Magnoliopsida</taxon>
        <taxon>eudicotyledons</taxon>
        <taxon>Gunneridae</taxon>
        <taxon>Pentapetalae</taxon>
        <taxon>rosids</taxon>
        <taxon>malvids</taxon>
        <taxon>Malvales</taxon>
        <taxon>Malvaceae</taxon>
        <taxon>Malvoideae</taxon>
        <taxon>Gossypium</taxon>
    </lineage>
</organism>
<reference evidence="1 2" key="1">
    <citation type="submission" date="2015-01" db="EMBL/GenBank/DDBJ databases">
        <title>Genome of allotetraploid Gossypium barbadense reveals genomic plasticity and fiber elongation in cotton evolution.</title>
        <authorList>
            <person name="Chen X."/>
            <person name="Liu X."/>
            <person name="Zhao B."/>
            <person name="Zheng H."/>
            <person name="Hu Y."/>
            <person name="Lu G."/>
            <person name="Yang C."/>
            <person name="Chen J."/>
            <person name="Shan C."/>
            <person name="Zhang L."/>
            <person name="Zhou Y."/>
            <person name="Wang L."/>
            <person name="Guo W."/>
            <person name="Bai Y."/>
            <person name="Ruan J."/>
            <person name="Shangguan X."/>
            <person name="Mao Y."/>
            <person name="Jiang J."/>
            <person name="Zhu Y."/>
            <person name="Lei J."/>
            <person name="Kang H."/>
            <person name="Chen S."/>
            <person name="He X."/>
            <person name="Wang R."/>
            <person name="Wang Y."/>
            <person name="Chen J."/>
            <person name="Wang L."/>
            <person name="Yu S."/>
            <person name="Wang B."/>
            <person name="Wei J."/>
            <person name="Song S."/>
            <person name="Lu X."/>
            <person name="Gao Z."/>
            <person name="Gu W."/>
            <person name="Deng X."/>
            <person name="Ma D."/>
            <person name="Wang S."/>
            <person name="Liang W."/>
            <person name="Fang L."/>
            <person name="Cai C."/>
            <person name="Zhu X."/>
            <person name="Zhou B."/>
            <person name="Zhang Y."/>
            <person name="Chen Z."/>
            <person name="Xu S."/>
            <person name="Zhu R."/>
            <person name="Wang S."/>
            <person name="Zhang T."/>
            <person name="Zhao G."/>
        </authorList>
    </citation>
    <scope>NUCLEOTIDE SEQUENCE [LARGE SCALE GENOMIC DNA]</scope>
    <source>
        <strain evidence="2">cv. Xinhai21</strain>
        <tissue evidence="1">Leaf</tissue>
    </source>
</reference>